<comment type="caution">
    <text evidence="2">The sequence shown here is derived from an EMBL/GenBank/DDBJ whole genome shotgun (WGS) entry which is preliminary data.</text>
</comment>
<protein>
    <recommendedName>
        <fullName evidence="1">2,4-diaminopentanoate dehydrogenase C-terminal domain-containing protein</fullName>
    </recommendedName>
</protein>
<accession>X1AMX8</accession>
<organism evidence="2">
    <name type="scientific">marine sediment metagenome</name>
    <dbReference type="NCBI Taxonomy" id="412755"/>
    <lineage>
        <taxon>unclassified sequences</taxon>
        <taxon>metagenomes</taxon>
        <taxon>ecological metagenomes</taxon>
    </lineage>
</organism>
<dbReference type="Pfam" id="PF19328">
    <property type="entry name" value="DAP_DH_C"/>
    <property type="match status" value="1"/>
</dbReference>
<dbReference type="CDD" id="cd24146">
    <property type="entry name" value="nat-AmDH_N_like"/>
    <property type="match status" value="1"/>
</dbReference>
<dbReference type="AlphaFoldDB" id="X1AMX8"/>
<gene>
    <name evidence="2" type="ORF">S01H4_29910</name>
</gene>
<dbReference type="EMBL" id="BART01015399">
    <property type="protein sequence ID" value="GAG83959.1"/>
    <property type="molecule type" value="Genomic_DNA"/>
</dbReference>
<evidence type="ECO:0000259" key="1">
    <source>
        <dbReference type="Pfam" id="PF19328"/>
    </source>
</evidence>
<sequence length="265" mass="28384">MTEISSDPQSVLALDAEIVILTTSSALTALQPQLELCIKAGKSVISTCEELAFPFDTQPDLADSIDRLAKDHQVAVLGTGVNPGFLMDALAVFLTSVCRSVEAVEIERFQDVSIRRLPFQQKIGAGLSPEEFEQKREQGAIRHVGFTESIQMIGRALGWELDRVEDQVQPVIANQTVSSQFLTVAEGQCAGLQQLGRGYRNGKEVITLELQAYLGHADPRDTVTIHGEPEICSNIAGGVNGDIATCAMVVSAIPAVQAAAPGLRT</sequence>
<name>X1AMX8_9ZZZZ</name>
<reference evidence="2" key="1">
    <citation type="journal article" date="2014" name="Front. Microbiol.">
        <title>High frequency of phylogenetically diverse reductive dehalogenase-homologous genes in deep subseafloor sedimentary metagenomes.</title>
        <authorList>
            <person name="Kawai M."/>
            <person name="Futagami T."/>
            <person name="Toyoda A."/>
            <person name="Takaki Y."/>
            <person name="Nishi S."/>
            <person name="Hori S."/>
            <person name="Arai W."/>
            <person name="Tsubouchi T."/>
            <person name="Morono Y."/>
            <person name="Uchiyama I."/>
            <person name="Ito T."/>
            <person name="Fujiyama A."/>
            <person name="Inagaki F."/>
            <person name="Takami H."/>
        </authorList>
    </citation>
    <scope>NUCLEOTIDE SEQUENCE</scope>
    <source>
        <strain evidence="2">Expedition CK06-06</strain>
    </source>
</reference>
<feature type="domain" description="2,4-diaminopentanoate dehydrogenase C-terminal" evidence="1">
    <location>
        <begin position="85"/>
        <end position="265"/>
    </location>
</feature>
<dbReference type="InterPro" id="IPR045760">
    <property type="entry name" value="DAP_DH_C"/>
</dbReference>
<proteinExistence type="predicted"/>
<evidence type="ECO:0000313" key="2">
    <source>
        <dbReference type="EMBL" id="GAG83959.1"/>
    </source>
</evidence>
<feature type="non-terminal residue" evidence="2">
    <location>
        <position position="265"/>
    </location>
</feature>